<dbReference type="InterPro" id="IPR000847">
    <property type="entry name" value="LysR_HTH_N"/>
</dbReference>
<dbReference type="AlphaFoldDB" id="A0AAN0Y7L2"/>
<comment type="similarity">
    <text evidence="1">Belongs to the LysR transcriptional regulatory family.</text>
</comment>
<dbReference type="InterPro" id="IPR058163">
    <property type="entry name" value="LysR-type_TF_proteobact-type"/>
</dbReference>
<evidence type="ECO:0000259" key="5">
    <source>
        <dbReference type="PROSITE" id="PS50931"/>
    </source>
</evidence>
<dbReference type="InterPro" id="IPR036388">
    <property type="entry name" value="WH-like_DNA-bd_sf"/>
</dbReference>
<dbReference type="GO" id="GO:0043565">
    <property type="term" value="F:sequence-specific DNA binding"/>
    <property type="evidence" value="ECO:0007669"/>
    <property type="project" value="TreeGrafter"/>
</dbReference>
<evidence type="ECO:0000256" key="3">
    <source>
        <dbReference type="ARBA" id="ARBA00023125"/>
    </source>
</evidence>
<dbReference type="InterPro" id="IPR005119">
    <property type="entry name" value="LysR_subst-bd"/>
</dbReference>
<proteinExistence type="inferred from homology"/>
<keyword evidence="2" id="KW-0805">Transcription regulation</keyword>
<dbReference type="Pfam" id="PF00126">
    <property type="entry name" value="HTH_1"/>
    <property type="match status" value="1"/>
</dbReference>
<evidence type="ECO:0000313" key="6">
    <source>
        <dbReference type="EMBL" id="ANQ15495.1"/>
    </source>
</evidence>
<dbReference type="EMBL" id="CP016346">
    <property type="protein sequence ID" value="ANQ15495.1"/>
    <property type="molecule type" value="Genomic_DNA"/>
</dbReference>
<evidence type="ECO:0000256" key="1">
    <source>
        <dbReference type="ARBA" id="ARBA00009437"/>
    </source>
</evidence>
<organism evidence="6 7">
    <name type="scientific">Vibrio natriegens NBRC 15636 = ATCC 14048 = DSM 759</name>
    <dbReference type="NCBI Taxonomy" id="1219067"/>
    <lineage>
        <taxon>Bacteria</taxon>
        <taxon>Pseudomonadati</taxon>
        <taxon>Pseudomonadota</taxon>
        <taxon>Gammaproteobacteria</taxon>
        <taxon>Vibrionales</taxon>
        <taxon>Vibrionaceae</taxon>
        <taxon>Vibrio</taxon>
    </lineage>
</organism>
<dbReference type="InterPro" id="IPR036390">
    <property type="entry name" value="WH_DNA-bd_sf"/>
</dbReference>
<dbReference type="Gene3D" id="1.10.10.10">
    <property type="entry name" value="Winged helix-like DNA-binding domain superfamily/Winged helix DNA-binding domain"/>
    <property type="match status" value="1"/>
</dbReference>
<evidence type="ECO:0000313" key="7">
    <source>
        <dbReference type="Proteomes" id="UP000092741"/>
    </source>
</evidence>
<dbReference type="GO" id="GO:0006351">
    <property type="term" value="P:DNA-templated transcription"/>
    <property type="evidence" value="ECO:0007669"/>
    <property type="project" value="TreeGrafter"/>
</dbReference>
<sequence length="291" mass="33083">MNWDDLKIFLAVARRGSVSGAGAELGVQHSTVSRRLRAMENKLGVRLVERMQGGYGLTLAGEKLRATAEHVEREVLNAEDMLSGQDKLLKGTLRVTVVHHIAYAFFLPIFARFHQTYPDIDLEIQSSNTYLSMPHRETDVALRVTNNPAEVLIGKKLITFASAIYGSKSYLEHLKKTGDKPNWIGTECCDFHRAWTKEVCPEGKHDFTVDDTGLAHMAIKQGVGLSFLPCFIGDSDDDLARYDEQFSAFYGLDLWMLLHEDLRHTERVRAFRNFVIEEVEKQRDKLEGRLR</sequence>
<gene>
    <name evidence="6" type="ORF">BA890_22615</name>
</gene>
<protein>
    <submittedName>
        <fullName evidence="6">LysR family transcriptional regulator</fullName>
    </submittedName>
</protein>
<dbReference type="PANTHER" id="PTHR30537:SF3">
    <property type="entry name" value="TRANSCRIPTIONAL REGULATORY PROTEIN"/>
    <property type="match status" value="1"/>
</dbReference>
<evidence type="ECO:0000256" key="2">
    <source>
        <dbReference type="ARBA" id="ARBA00023015"/>
    </source>
</evidence>
<dbReference type="Pfam" id="PF03466">
    <property type="entry name" value="LysR_substrate"/>
    <property type="match status" value="1"/>
</dbReference>
<dbReference type="RefSeq" id="WP_020333739.1">
    <property type="nucleotide sequence ID" value="NZ_ATFJ01000012.1"/>
</dbReference>
<keyword evidence="4" id="KW-0804">Transcription</keyword>
<name>A0AAN0Y7L2_VIBNA</name>
<dbReference type="GO" id="GO:0003700">
    <property type="term" value="F:DNA-binding transcription factor activity"/>
    <property type="evidence" value="ECO:0007669"/>
    <property type="project" value="InterPro"/>
</dbReference>
<accession>A0AAN0Y7L2</accession>
<dbReference type="SUPFAM" id="SSF53850">
    <property type="entry name" value="Periplasmic binding protein-like II"/>
    <property type="match status" value="1"/>
</dbReference>
<dbReference type="KEGG" id="vna:PN96_18765"/>
<dbReference type="SUPFAM" id="SSF46785">
    <property type="entry name" value="Winged helix' DNA-binding domain"/>
    <property type="match status" value="1"/>
</dbReference>
<keyword evidence="3" id="KW-0238">DNA-binding</keyword>
<dbReference type="Proteomes" id="UP000092741">
    <property type="component" value="Chromosome 2"/>
</dbReference>
<feature type="domain" description="HTH lysR-type" evidence="5">
    <location>
        <begin position="1"/>
        <end position="58"/>
    </location>
</feature>
<dbReference type="PANTHER" id="PTHR30537">
    <property type="entry name" value="HTH-TYPE TRANSCRIPTIONAL REGULATOR"/>
    <property type="match status" value="1"/>
</dbReference>
<evidence type="ECO:0000256" key="4">
    <source>
        <dbReference type="ARBA" id="ARBA00023163"/>
    </source>
</evidence>
<dbReference type="Gene3D" id="3.40.190.290">
    <property type="match status" value="1"/>
</dbReference>
<dbReference type="GeneID" id="70914880"/>
<dbReference type="PROSITE" id="PS50931">
    <property type="entry name" value="HTH_LYSR"/>
    <property type="match status" value="1"/>
</dbReference>
<keyword evidence="7" id="KW-1185">Reference proteome</keyword>
<reference evidence="6 7" key="1">
    <citation type="submission" date="2016-07" db="EMBL/GenBank/DDBJ databases">
        <title>Developing Vibrio natriegens as a novel, fast-growing host for biotechnology.</title>
        <authorList>
            <person name="Weinstock M.T."/>
            <person name="Hesek E.D."/>
            <person name="Wilson C.M."/>
            <person name="Gibson D.G."/>
        </authorList>
    </citation>
    <scope>NUCLEOTIDE SEQUENCE [LARGE SCALE GENOMIC DNA]</scope>
    <source>
        <strain evidence="6 7">ATCC 14048</strain>
    </source>
</reference>